<reference evidence="4" key="1">
    <citation type="journal article" date="2020" name="Stud. Mycol.">
        <title>101 Dothideomycetes genomes: a test case for predicting lifestyles and emergence of pathogens.</title>
        <authorList>
            <person name="Haridas S."/>
            <person name="Albert R."/>
            <person name="Binder M."/>
            <person name="Bloem J."/>
            <person name="Labutti K."/>
            <person name="Salamov A."/>
            <person name="Andreopoulos B."/>
            <person name="Baker S."/>
            <person name="Barry K."/>
            <person name="Bills G."/>
            <person name="Bluhm B."/>
            <person name="Cannon C."/>
            <person name="Castanera R."/>
            <person name="Culley D."/>
            <person name="Daum C."/>
            <person name="Ezra D."/>
            <person name="Gonzalez J."/>
            <person name="Henrissat B."/>
            <person name="Kuo A."/>
            <person name="Liang C."/>
            <person name="Lipzen A."/>
            <person name="Lutzoni F."/>
            <person name="Magnuson J."/>
            <person name="Mondo S."/>
            <person name="Nolan M."/>
            <person name="Ohm R."/>
            <person name="Pangilinan J."/>
            <person name="Park H.-J."/>
            <person name="Ramirez L."/>
            <person name="Alfaro M."/>
            <person name="Sun H."/>
            <person name="Tritt A."/>
            <person name="Yoshinaga Y."/>
            <person name="Zwiers L.-H."/>
            <person name="Turgeon B."/>
            <person name="Goodwin S."/>
            <person name="Spatafora J."/>
            <person name="Crous P."/>
            <person name="Grigoriev I."/>
        </authorList>
    </citation>
    <scope>NUCLEOTIDE SEQUENCE</scope>
    <source>
        <strain evidence="4">CBS 125425</strain>
    </source>
</reference>
<evidence type="ECO:0000256" key="2">
    <source>
        <dbReference type="SAM" id="Phobius"/>
    </source>
</evidence>
<keyword evidence="2" id="KW-0812">Transmembrane</keyword>
<organism evidence="4 5">
    <name type="scientific">Polyplosphaeria fusca</name>
    <dbReference type="NCBI Taxonomy" id="682080"/>
    <lineage>
        <taxon>Eukaryota</taxon>
        <taxon>Fungi</taxon>
        <taxon>Dikarya</taxon>
        <taxon>Ascomycota</taxon>
        <taxon>Pezizomycotina</taxon>
        <taxon>Dothideomycetes</taxon>
        <taxon>Pleosporomycetidae</taxon>
        <taxon>Pleosporales</taxon>
        <taxon>Tetraplosphaeriaceae</taxon>
        <taxon>Polyplosphaeria</taxon>
    </lineage>
</organism>
<feature type="compositionally biased region" description="Basic and acidic residues" evidence="1">
    <location>
        <begin position="61"/>
        <end position="78"/>
    </location>
</feature>
<accession>A0A9P4V2V3</accession>
<dbReference type="EMBL" id="ML996146">
    <property type="protein sequence ID" value="KAF2734548.1"/>
    <property type="molecule type" value="Genomic_DNA"/>
</dbReference>
<dbReference type="Proteomes" id="UP000799444">
    <property type="component" value="Unassembled WGS sequence"/>
</dbReference>
<dbReference type="OrthoDB" id="3533814at2759"/>
<feature type="compositionally biased region" description="Polar residues" evidence="1">
    <location>
        <begin position="45"/>
        <end position="60"/>
    </location>
</feature>
<sequence length="366" mass="42081">MDHIAHATQLAEKNNSIGAPGSGDAIINIQFNDTDSRAPTAVNTLSNSTIKSESEQINSKKNADDEVNKTDTRPLEDYHRGYPKQAAFQSSESGFSIYRGFSYLHSRVILELQDELRYLEDNLSYLDRHDFNNGRHKCLMSREYDLRQAKRDNISSKRATLISQIRDKLVNYDEVLLKARELNSFQRPSSRDYRSVRRWFFREKPLSYAREEEFIKRKEDLISLRQGREWALFDGYVENIIRFFHCKFVQRIFATPELRAKTKDDCIHYYSSSRIEKLVDIIITLVIFVLLIIPVVLMYNLTSVGKHHRIFDAVGVLVVFTLVFSAAMSCLTKAKRHELFAASAAYCAVLVVFISNFGGPNGSPPV</sequence>
<feature type="domain" description="DUF6594" evidence="3">
    <location>
        <begin position="82"/>
        <end position="351"/>
    </location>
</feature>
<gene>
    <name evidence="4" type="ORF">EJ04DRAFT_493232</name>
</gene>
<keyword evidence="2" id="KW-1133">Transmembrane helix</keyword>
<keyword evidence="5" id="KW-1185">Reference proteome</keyword>
<name>A0A9P4V2V3_9PLEO</name>
<feature type="transmembrane region" description="Helical" evidence="2">
    <location>
        <begin position="278"/>
        <end position="301"/>
    </location>
</feature>
<comment type="caution">
    <text evidence="4">The sequence shown here is derived from an EMBL/GenBank/DDBJ whole genome shotgun (WGS) entry which is preliminary data.</text>
</comment>
<evidence type="ECO:0000259" key="3">
    <source>
        <dbReference type="Pfam" id="PF20237"/>
    </source>
</evidence>
<protein>
    <recommendedName>
        <fullName evidence="3">DUF6594 domain-containing protein</fullName>
    </recommendedName>
</protein>
<evidence type="ECO:0000313" key="4">
    <source>
        <dbReference type="EMBL" id="KAF2734548.1"/>
    </source>
</evidence>
<dbReference type="InterPro" id="IPR046529">
    <property type="entry name" value="DUF6594"/>
</dbReference>
<evidence type="ECO:0000256" key="1">
    <source>
        <dbReference type="SAM" id="MobiDB-lite"/>
    </source>
</evidence>
<proteinExistence type="predicted"/>
<dbReference type="Pfam" id="PF20237">
    <property type="entry name" value="DUF6594"/>
    <property type="match status" value="1"/>
</dbReference>
<feature type="region of interest" description="Disordered" evidence="1">
    <location>
        <begin position="45"/>
        <end position="78"/>
    </location>
</feature>
<dbReference type="AlphaFoldDB" id="A0A9P4V2V3"/>
<evidence type="ECO:0000313" key="5">
    <source>
        <dbReference type="Proteomes" id="UP000799444"/>
    </source>
</evidence>
<dbReference type="PANTHER" id="PTHR34502:SF3">
    <property type="entry name" value="DUF6594 DOMAIN-CONTAINING PROTEIN"/>
    <property type="match status" value="1"/>
</dbReference>
<feature type="transmembrane region" description="Helical" evidence="2">
    <location>
        <begin position="339"/>
        <end position="358"/>
    </location>
</feature>
<feature type="transmembrane region" description="Helical" evidence="2">
    <location>
        <begin position="313"/>
        <end position="332"/>
    </location>
</feature>
<dbReference type="PANTHER" id="PTHR34502">
    <property type="entry name" value="DUF6594 DOMAIN-CONTAINING PROTEIN-RELATED"/>
    <property type="match status" value="1"/>
</dbReference>
<keyword evidence="2" id="KW-0472">Membrane</keyword>